<accession>A0ABU7L6Z9</accession>
<keyword evidence="2" id="KW-1185">Reference proteome</keyword>
<protein>
    <submittedName>
        <fullName evidence="1">Uncharacterized protein</fullName>
    </submittedName>
</protein>
<proteinExistence type="predicted"/>
<dbReference type="Proteomes" id="UP001336020">
    <property type="component" value="Unassembled WGS sequence"/>
</dbReference>
<dbReference type="RefSeq" id="WP_330132571.1">
    <property type="nucleotide sequence ID" value="NZ_JAUTXY010000002.1"/>
</dbReference>
<dbReference type="EMBL" id="JAUTXY010000002">
    <property type="protein sequence ID" value="MEE2057325.1"/>
    <property type="molecule type" value="Genomic_DNA"/>
</dbReference>
<evidence type="ECO:0000313" key="1">
    <source>
        <dbReference type="EMBL" id="MEE2057325.1"/>
    </source>
</evidence>
<organism evidence="1 2">
    <name type="scientific">Rhodococcus artemisiae</name>
    <dbReference type="NCBI Taxonomy" id="714159"/>
    <lineage>
        <taxon>Bacteria</taxon>
        <taxon>Bacillati</taxon>
        <taxon>Actinomycetota</taxon>
        <taxon>Actinomycetes</taxon>
        <taxon>Mycobacteriales</taxon>
        <taxon>Nocardiaceae</taxon>
        <taxon>Rhodococcus</taxon>
    </lineage>
</organism>
<evidence type="ECO:0000313" key="2">
    <source>
        <dbReference type="Proteomes" id="UP001336020"/>
    </source>
</evidence>
<gene>
    <name evidence="1" type="ORF">Q7514_07265</name>
</gene>
<sequence>MPGKHRPASNSAAVNCLIDGTPMQQCGYTGMDYDSMPVIGS</sequence>
<reference evidence="1 2" key="1">
    <citation type="submission" date="2023-07" db="EMBL/GenBank/DDBJ databases">
        <authorList>
            <person name="Girao M."/>
            <person name="Carvalho M.F."/>
        </authorList>
    </citation>
    <scope>NUCLEOTIDE SEQUENCE [LARGE SCALE GENOMIC DNA]</scope>
    <source>
        <strain evidence="1 2">YIM65754</strain>
    </source>
</reference>
<comment type="caution">
    <text evidence="1">The sequence shown here is derived from an EMBL/GenBank/DDBJ whole genome shotgun (WGS) entry which is preliminary data.</text>
</comment>
<name>A0ABU7L6Z9_9NOCA</name>